<dbReference type="EMBL" id="CAJOBI010137818">
    <property type="protein sequence ID" value="CAF4753764.1"/>
    <property type="molecule type" value="Genomic_DNA"/>
</dbReference>
<dbReference type="Proteomes" id="UP000681720">
    <property type="component" value="Unassembled WGS sequence"/>
</dbReference>
<evidence type="ECO:0000313" key="3">
    <source>
        <dbReference type="EMBL" id="CAF4934780.1"/>
    </source>
</evidence>
<accession>A0A8S3AUF4</accession>
<dbReference type="AlphaFoldDB" id="A0A8S3AUF4"/>
<organism evidence="2 4">
    <name type="scientific">Rotaria magnacalcarata</name>
    <dbReference type="NCBI Taxonomy" id="392030"/>
    <lineage>
        <taxon>Eukaryota</taxon>
        <taxon>Metazoa</taxon>
        <taxon>Spiralia</taxon>
        <taxon>Gnathifera</taxon>
        <taxon>Rotifera</taxon>
        <taxon>Eurotatoria</taxon>
        <taxon>Bdelloidea</taxon>
        <taxon>Philodinida</taxon>
        <taxon>Philodinidae</taxon>
        <taxon>Rotaria</taxon>
    </lineage>
</organism>
<protein>
    <submittedName>
        <fullName evidence="2">Uncharacterized protein</fullName>
    </submittedName>
</protein>
<dbReference type="Proteomes" id="UP000676336">
    <property type="component" value="Unassembled WGS sequence"/>
</dbReference>
<evidence type="ECO:0000313" key="2">
    <source>
        <dbReference type="EMBL" id="CAF4753764.1"/>
    </source>
</evidence>
<dbReference type="Proteomes" id="UP000681967">
    <property type="component" value="Unassembled WGS sequence"/>
</dbReference>
<dbReference type="EMBL" id="CAJOBJ010185603">
    <property type="protein sequence ID" value="CAF4934780.1"/>
    <property type="molecule type" value="Genomic_DNA"/>
</dbReference>
<evidence type="ECO:0000313" key="4">
    <source>
        <dbReference type="Proteomes" id="UP000676336"/>
    </source>
</evidence>
<evidence type="ECO:0000313" key="1">
    <source>
        <dbReference type="EMBL" id="CAF4656914.1"/>
    </source>
</evidence>
<dbReference type="EMBL" id="CAJOBH010110119">
    <property type="protein sequence ID" value="CAF4656914.1"/>
    <property type="molecule type" value="Genomic_DNA"/>
</dbReference>
<sequence length="71" mass="8203">MESKHQMLIGYRNQKQIVDVPNDEFKEKQLKHFMSMSSPLKCINVFDNIDLDEPTIPIDSLLADDKNSPVI</sequence>
<gene>
    <name evidence="1" type="ORF">BYL167_LOCUS42423</name>
    <name evidence="3" type="ORF">GIL414_LOCUS53499</name>
    <name evidence="2" type="ORF">SMN809_LOCUS45245</name>
</gene>
<feature type="non-terminal residue" evidence="2">
    <location>
        <position position="71"/>
    </location>
</feature>
<comment type="caution">
    <text evidence="2">The sequence shown here is derived from an EMBL/GenBank/DDBJ whole genome shotgun (WGS) entry which is preliminary data.</text>
</comment>
<name>A0A8S3AUF4_9BILA</name>
<reference evidence="2" key="1">
    <citation type="submission" date="2021-02" db="EMBL/GenBank/DDBJ databases">
        <authorList>
            <person name="Nowell W R."/>
        </authorList>
    </citation>
    <scope>NUCLEOTIDE SEQUENCE</scope>
</reference>
<proteinExistence type="predicted"/>